<reference evidence="12" key="1">
    <citation type="submission" date="2022-10" db="EMBL/GenBank/DDBJ databases">
        <title>Tapping the CABI collections for fungal endophytes: first genome assemblies for Collariella, Neodidymelliopsis, Ascochyta clinopodiicola, Didymella pomorum, Didymosphaeria variabile, Neocosmospora piperis and Neocucurbitaria cava.</title>
        <authorList>
            <person name="Hill R."/>
        </authorList>
    </citation>
    <scope>NUCLEOTIDE SEQUENCE</scope>
    <source>
        <strain evidence="12">IMI 355091</strain>
    </source>
</reference>
<keyword evidence="13" id="KW-1185">Reference proteome</keyword>
<name>A0A9W8Z9E5_9PLEO</name>
<evidence type="ECO:0000313" key="13">
    <source>
        <dbReference type="Proteomes" id="UP001140510"/>
    </source>
</evidence>
<dbReference type="InterPro" id="IPR001722">
    <property type="entry name" value="Glyco_hydro_7"/>
</dbReference>
<dbReference type="PANTHER" id="PTHR33753">
    <property type="entry name" value="1,4-BETA-D-GLUCAN CELLOBIOHYDROLASE B"/>
    <property type="match status" value="1"/>
</dbReference>
<evidence type="ECO:0000256" key="1">
    <source>
        <dbReference type="ARBA" id="ARBA00001641"/>
    </source>
</evidence>
<dbReference type="EC" id="3.2.1.-" evidence="9"/>
<evidence type="ECO:0000256" key="11">
    <source>
        <dbReference type="SAM" id="SignalP"/>
    </source>
</evidence>
<keyword evidence="6" id="KW-0119">Carbohydrate metabolism</keyword>
<dbReference type="Gene3D" id="2.70.100.10">
    <property type="entry name" value="Glycoside hydrolase, family 7, domain"/>
    <property type="match status" value="1"/>
</dbReference>
<evidence type="ECO:0000256" key="7">
    <source>
        <dbReference type="ARBA" id="ARBA00023295"/>
    </source>
</evidence>
<gene>
    <name evidence="12" type="primary">CEL1_2</name>
    <name evidence="12" type="ORF">N0V91_008219</name>
</gene>
<comment type="caution">
    <text evidence="12">The sequence shown here is derived from an EMBL/GenBank/DDBJ whole genome shotgun (WGS) entry which is preliminary data.</text>
</comment>
<evidence type="ECO:0000256" key="2">
    <source>
        <dbReference type="ARBA" id="ARBA00006044"/>
    </source>
</evidence>
<dbReference type="CDD" id="cd07999">
    <property type="entry name" value="GH7_CBH_EG"/>
    <property type="match status" value="1"/>
</dbReference>
<keyword evidence="3 11" id="KW-0732">Signal</keyword>
<comment type="catalytic activity">
    <reaction evidence="1">
        <text>Hydrolysis of (1-&gt;4)-beta-D-glucosidic linkages in cellulose and cellotetraose, releasing cellobiose from the non-reducing ends of the chains.</text>
        <dbReference type="EC" id="3.2.1.91"/>
    </reaction>
</comment>
<feature type="chain" id="PRO_5040859279" description="Glucanase" evidence="11">
    <location>
        <begin position="21"/>
        <end position="475"/>
    </location>
</feature>
<evidence type="ECO:0000256" key="9">
    <source>
        <dbReference type="RuleBase" id="RU361164"/>
    </source>
</evidence>
<dbReference type="GO" id="GO:0016162">
    <property type="term" value="F:cellulose 1,4-beta-cellobiosidase activity"/>
    <property type="evidence" value="ECO:0007669"/>
    <property type="project" value="UniProtKB-EC"/>
</dbReference>
<keyword evidence="8 9" id="KW-0624">Polysaccharide degradation</keyword>
<feature type="signal peptide" evidence="11">
    <location>
        <begin position="1"/>
        <end position="20"/>
    </location>
</feature>
<evidence type="ECO:0000256" key="10">
    <source>
        <dbReference type="SAM" id="MobiDB-lite"/>
    </source>
</evidence>
<dbReference type="PANTHER" id="PTHR33753:SF2">
    <property type="entry name" value="GLYCOSIDE HYDROLASE FAMILY 7 PROTEIN"/>
    <property type="match status" value="1"/>
</dbReference>
<evidence type="ECO:0000256" key="8">
    <source>
        <dbReference type="ARBA" id="ARBA00023326"/>
    </source>
</evidence>
<dbReference type="InterPro" id="IPR013320">
    <property type="entry name" value="ConA-like_dom_sf"/>
</dbReference>
<feature type="region of interest" description="Disordered" evidence="10">
    <location>
        <begin position="421"/>
        <end position="447"/>
    </location>
</feature>
<sequence>MPSPLAIKTIVAFFASGASAWVIGTQQTETHPKLTWQKCTGKGGTSCSNVNGEIVIDANWRWYAYNYNGLATCTECVRLHDKTANSYTNCFDGNTWNKSLCPSNTACTTNCAIEGSDYSGTYGITTSGSQLNLKFVTKGQYSTNIGSRTYLMQDTNNYQMFNLIGNEFSFDVDLSQLPCGLNGALYFVSMPQKGQGTPGAKYGTGYCDAQCARDLKYINGKANAEGWQPSDNDANAGVGKFGACCAEMDVWEANSVSTALTPHSCQPEGYSVCEDSGCGGTYSLDRYAGSCDANGCDFNPYRVGVKDFYGKGKTVDTSKKMTVVTQFLGSGSSLTELKRFYIQGGKVIPQPQPTIPGMTGNSITQKWCDTQQQVFKEDVYPFNKFGGMASMGKAMAQGMTLVMSLWDDHYANMLWLDSSYPTDKDPSQPGVARGECPTSSGKPSEVESQYPNAQVAFSNIKFGPIGSTFAQPAGT</sequence>
<protein>
    <recommendedName>
        <fullName evidence="9">Glucanase</fullName>
        <ecNumber evidence="9">3.2.1.-</ecNumber>
    </recommendedName>
</protein>
<dbReference type="FunFam" id="2.70.100.10:FF:000001">
    <property type="entry name" value="Glucanase"/>
    <property type="match status" value="1"/>
</dbReference>
<dbReference type="OrthoDB" id="412382at2759"/>
<dbReference type="GO" id="GO:0030245">
    <property type="term" value="P:cellulose catabolic process"/>
    <property type="evidence" value="ECO:0007669"/>
    <property type="project" value="UniProtKB-KW"/>
</dbReference>
<feature type="compositionally biased region" description="Polar residues" evidence="10">
    <location>
        <begin position="437"/>
        <end position="447"/>
    </location>
</feature>
<keyword evidence="7 9" id="KW-0326">Glycosidase</keyword>
<dbReference type="PRINTS" id="PR00734">
    <property type="entry name" value="GLHYDRLASE7"/>
</dbReference>
<evidence type="ECO:0000313" key="12">
    <source>
        <dbReference type="EMBL" id="KAJ4401078.1"/>
    </source>
</evidence>
<keyword evidence="5 9" id="KW-0136">Cellulose degradation</keyword>
<evidence type="ECO:0000256" key="3">
    <source>
        <dbReference type="ARBA" id="ARBA00022729"/>
    </source>
</evidence>
<dbReference type="InterPro" id="IPR037019">
    <property type="entry name" value="Glyco_hydro_7_sf"/>
</dbReference>
<organism evidence="12 13">
    <name type="scientific">Didymella pomorum</name>
    <dbReference type="NCBI Taxonomy" id="749634"/>
    <lineage>
        <taxon>Eukaryota</taxon>
        <taxon>Fungi</taxon>
        <taxon>Dikarya</taxon>
        <taxon>Ascomycota</taxon>
        <taxon>Pezizomycotina</taxon>
        <taxon>Dothideomycetes</taxon>
        <taxon>Pleosporomycetidae</taxon>
        <taxon>Pleosporales</taxon>
        <taxon>Pleosporineae</taxon>
        <taxon>Didymellaceae</taxon>
        <taxon>Didymella</taxon>
    </lineage>
</organism>
<evidence type="ECO:0000256" key="6">
    <source>
        <dbReference type="ARBA" id="ARBA00023277"/>
    </source>
</evidence>
<dbReference type="Proteomes" id="UP001140510">
    <property type="component" value="Unassembled WGS sequence"/>
</dbReference>
<dbReference type="AlphaFoldDB" id="A0A9W8Z9E5"/>
<dbReference type="SUPFAM" id="SSF49899">
    <property type="entry name" value="Concanavalin A-like lectins/glucanases"/>
    <property type="match status" value="1"/>
</dbReference>
<dbReference type="EMBL" id="JAPEVA010000079">
    <property type="protein sequence ID" value="KAJ4401078.1"/>
    <property type="molecule type" value="Genomic_DNA"/>
</dbReference>
<accession>A0A9W8Z9E5</accession>
<comment type="similarity">
    <text evidence="2 9">Belongs to the glycosyl hydrolase 7 (cellulase C) family.</text>
</comment>
<keyword evidence="4 9" id="KW-0378">Hydrolase</keyword>
<dbReference type="Pfam" id="PF00840">
    <property type="entry name" value="Glyco_hydro_7"/>
    <property type="match status" value="1"/>
</dbReference>
<evidence type="ECO:0000256" key="5">
    <source>
        <dbReference type="ARBA" id="ARBA00023001"/>
    </source>
</evidence>
<evidence type="ECO:0000256" key="4">
    <source>
        <dbReference type="ARBA" id="ARBA00022801"/>
    </source>
</evidence>
<proteinExistence type="inferred from homology"/>